<keyword evidence="9" id="KW-0479">Metal-binding</keyword>
<dbReference type="SUPFAM" id="SSF81660">
    <property type="entry name" value="Metal cation-transporting ATPase, ATP-binding domain N"/>
    <property type="match status" value="1"/>
</dbReference>
<evidence type="ECO:0000256" key="8">
    <source>
        <dbReference type="ARBA" id="ARBA00022692"/>
    </source>
</evidence>
<dbReference type="GO" id="GO:0005516">
    <property type="term" value="F:calmodulin binding"/>
    <property type="evidence" value="ECO:0007669"/>
    <property type="project" value="UniProtKB-KW"/>
</dbReference>
<dbReference type="Pfam" id="PF00122">
    <property type="entry name" value="E1-E2_ATPase"/>
    <property type="match status" value="1"/>
</dbReference>
<dbReference type="GO" id="GO:0005886">
    <property type="term" value="C:plasma membrane"/>
    <property type="evidence" value="ECO:0007669"/>
    <property type="project" value="UniProtKB-SubCell"/>
</dbReference>
<keyword evidence="10" id="KW-0547">Nucleotide-binding</keyword>
<keyword evidence="11" id="KW-0106">Calcium</keyword>
<evidence type="ECO:0000259" key="25">
    <source>
        <dbReference type="Pfam" id="PF12424"/>
    </source>
</evidence>
<dbReference type="InterPro" id="IPR022141">
    <property type="entry name" value="ATP_Ca_trans_C"/>
</dbReference>
<feature type="transmembrane region" description="Helical" evidence="22">
    <location>
        <begin position="798"/>
        <end position="816"/>
    </location>
</feature>
<dbReference type="GO" id="GO:0046872">
    <property type="term" value="F:metal ion binding"/>
    <property type="evidence" value="ECO:0007669"/>
    <property type="project" value="UniProtKB-KW"/>
</dbReference>
<organism evidence="26 27">
    <name type="scientific">Bagarius yarrelli</name>
    <name type="common">Goonch</name>
    <name type="synonym">Bagrus yarrelli</name>
    <dbReference type="NCBI Taxonomy" id="175774"/>
    <lineage>
        <taxon>Eukaryota</taxon>
        <taxon>Metazoa</taxon>
        <taxon>Chordata</taxon>
        <taxon>Craniata</taxon>
        <taxon>Vertebrata</taxon>
        <taxon>Euteleostomi</taxon>
        <taxon>Actinopterygii</taxon>
        <taxon>Neopterygii</taxon>
        <taxon>Teleostei</taxon>
        <taxon>Ostariophysi</taxon>
        <taxon>Siluriformes</taxon>
        <taxon>Sisoridae</taxon>
        <taxon>Sisorinae</taxon>
        <taxon>Bagarius</taxon>
    </lineage>
</organism>
<dbReference type="SUPFAM" id="SSF81665">
    <property type="entry name" value="Calcium ATPase, transmembrane domain M"/>
    <property type="match status" value="1"/>
</dbReference>
<dbReference type="GO" id="GO:0005524">
    <property type="term" value="F:ATP binding"/>
    <property type="evidence" value="ECO:0007669"/>
    <property type="project" value="UniProtKB-KW"/>
</dbReference>
<evidence type="ECO:0000256" key="15">
    <source>
        <dbReference type="ARBA" id="ARBA00022967"/>
    </source>
</evidence>
<keyword evidence="15" id="KW-1278">Translocase</keyword>
<feature type="region of interest" description="Disordered" evidence="21">
    <location>
        <begin position="225"/>
        <end position="287"/>
    </location>
</feature>
<dbReference type="CDD" id="cd02081">
    <property type="entry name" value="P-type_ATPase_Ca_PMCA-like"/>
    <property type="match status" value="1"/>
</dbReference>
<dbReference type="GO" id="GO:0016887">
    <property type="term" value="F:ATP hydrolysis activity"/>
    <property type="evidence" value="ECO:0007669"/>
    <property type="project" value="InterPro"/>
</dbReference>
<dbReference type="FunFam" id="3.40.1110.10:FF:000002">
    <property type="entry name" value="Calcium-transporting ATPase"/>
    <property type="match status" value="1"/>
</dbReference>
<dbReference type="InterPro" id="IPR001757">
    <property type="entry name" value="P_typ_ATPase"/>
</dbReference>
<feature type="transmembrane region" description="Helical" evidence="22">
    <location>
        <begin position="874"/>
        <end position="894"/>
    </location>
</feature>
<evidence type="ECO:0000256" key="3">
    <source>
        <dbReference type="ARBA" id="ARBA00012790"/>
    </source>
</evidence>
<dbReference type="InterPro" id="IPR018303">
    <property type="entry name" value="ATPase_P-typ_P_site"/>
</dbReference>
<dbReference type="Pfam" id="PF00689">
    <property type="entry name" value="Cation_ATPase_C"/>
    <property type="match status" value="1"/>
</dbReference>
<dbReference type="PANTHER" id="PTHR24093:SF523">
    <property type="entry name" value="CALCIUM-TRANSPORTING ATPASE"/>
    <property type="match status" value="1"/>
</dbReference>
<dbReference type="EC" id="7.2.2.10" evidence="3"/>
<feature type="domain" description="Cation-transporting P-type ATPase C-terminal" evidence="24">
    <location>
        <begin position="746"/>
        <end position="924"/>
    </location>
</feature>
<keyword evidence="27" id="KW-1185">Reference proteome</keyword>
<evidence type="ECO:0000256" key="14">
    <source>
        <dbReference type="ARBA" id="ARBA00022860"/>
    </source>
</evidence>
<keyword evidence="16 22" id="KW-1133">Transmembrane helix</keyword>
<evidence type="ECO:0000256" key="5">
    <source>
        <dbReference type="ARBA" id="ARBA00022448"/>
    </source>
</evidence>
<dbReference type="InterPro" id="IPR008250">
    <property type="entry name" value="ATPase_P-typ_transduc_dom_A_sf"/>
</dbReference>
<dbReference type="FunFam" id="1.20.1110.10:FF:000001">
    <property type="entry name" value="Calcium-transporting ATPase"/>
    <property type="match status" value="1"/>
</dbReference>
<dbReference type="InterPro" id="IPR006068">
    <property type="entry name" value="ATPase_P-typ_cation-transptr_C"/>
</dbReference>
<dbReference type="SUPFAM" id="SSF81653">
    <property type="entry name" value="Calcium ATPase, transduction domain A"/>
    <property type="match status" value="1"/>
</dbReference>
<keyword evidence="17" id="KW-0406">Ion transport</keyword>
<dbReference type="Pfam" id="PF12424">
    <property type="entry name" value="ATP_Ca_trans_C"/>
    <property type="match status" value="1"/>
</dbReference>
<evidence type="ECO:0000256" key="1">
    <source>
        <dbReference type="ARBA" id="ARBA00004651"/>
    </source>
</evidence>
<keyword evidence="7" id="KW-0109">Calcium transport</keyword>
<evidence type="ECO:0000256" key="13">
    <source>
        <dbReference type="ARBA" id="ARBA00022842"/>
    </source>
</evidence>
<evidence type="ECO:0000256" key="16">
    <source>
        <dbReference type="ARBA" id="ARBA00022989"/>
    </source>
</evidence>
<evidence type="ECO:0000313" key="27">
    <source>
        <dbReference type="Proteomes" id="UP000319801"/>
    </source>
</evidence>
<reference evidence="26 27" key="1">
    <citation type="journal article" date="2019" name="Genome Biol. Evol.">
        <title>Whole-Genome Sequencing of the Giant Devil Catfish, Bagarius yarrelli.</title>
        <authorList>
            <person name="Jiang W."/>
            <person name="Lv Y."/>
            <person name="Cheng L."/>
            <person name="Yang K."/>
            <person name="Chao B."/>
            <person name="Wang X."/>
            <person name="Li Y."/>
            <person name="Pan X."/>
            <person name="You X."/>
            <person name="Zhang Y."/>
            <person name="Yang J."/>
            <person name="Li J."/>
            <person name="Zhang X."/>
            <person name="Liu S."/>
            <person name="Sun C."/>
            <person name="Yang J."/>
            <person name="Shi Q."/>
        </authorList>
    </citation>
    <scope>NUCLEOTIDE SEQUENCE [LARGE SCALE GENOMIC DNA]</scope>
    <source>
        <strain evidence="26">JWS20170419001</strain>
        <tissue evidence="26">Muscle</tissue>
    </source>
</reference>
<dbReference type="Pfam" id="PF13246">
    <property type="entry name" value="Cation_ATPase"/>
    <property type="match status" value="1"/>
</dbReference>
<sequence length="1096" mass="122153">MARHSRRGSKYKAGTNHDVEFGCTLQELRCLMELRGIEGLQRIQEYYGDVQGLCSRLKSSPIDGCGRAVGGVEDDSEADTGWMEGVAILLSVVCVVLVTAFNDWSKEKQFRGLQNRIEQEQKFTVIRGGQVIQIPVFEILVGDIAQIKYGDLLPADGVLIQGNDLKIDESSLTGESDHVKKTLDKDPMLLSGTHVMEGSGRMLVTAVGLNSQTGIIFTLLGAGDDKGEDDKEEKERKKKKEGKRKDKERQKRGRKEEKDQKNKDGIHDEGQRLSSEDGTVVAEKKKSSLPKKEKSVLQGKLTKLAVQIGKAGLFMSAITVIILVVLFLVDTFCIQGVPWIKECTPVYIQFIVKFFIIGVTVLVVAVPEGLPLAVTISLAYSVKKMMNDNNLVRHLDACETMGNATAICSDKTGTLTMNRMTVVQVYVGDRHYRRVPEPELIQSKILDLLTIGISVNCAYTTKILPPEKEGGLPRQVGNKTECALLGFTLDLGKDYQIIRKEYPEERLFKVYTFNSVRKSMSTVLKNFDGSYRMFSKGASEILLKKCCKILTATGDSKVFKLRDRDDMLNNVIEPMALEGLRTICLAYRDFPALEGEPDWANEADILTGLTCICVVGIEDPVPEAIKRCQRAGITVRMVTGDNINTARAIANKCGILHPGDDFLCLEGKEFNRRIRNELGEGIAGTDVAKEASDIILTDDNFTSIVKAVMWGRNVYDSISKFLQFQLTVNVVAVIVAFTGACITQDSPLKAVQMLWVNLIMDTFASLALATESPTEALLLRKPYGRNKPLISRTMMKNILGHAIYQLTVIFTLLFAGEKIFDIDSGRNAPLHAPPSEHYTIVFNTFVMMQLFNEFNARKIHGERNVFDGIFNNRIFCFIVFGTFVIQIIIVQFGGKPFSCVGLGIEQWLWCIFLGLGCLIWGQLITTIPTSRLKFLKTAGHGTQKEEIPAEELEEMETLDEIDHAEMELRRGQVLWCRGLNRIQTQIRVVNAFREALSPYEGLETPESRSSIHNFMIHPEFCIEDSNLAIPLIDETESEEDKPKKNSFVQSAIPSGISSPNQNNNSGNSRTFHRYKDLKTASPETPGSPMHSLETSL</sequence>
<dbReference type="NCBIfam" id="TIGR01494">
    <property type="entry name" value="ATPase_P-type"/>
    <property type="match status" value="2"/>
</dbReference>
<dbReference type="InterPro" id="IPR023298">
    <property type="entry name" value="ATPase_P-typ_TM_dom_sf"/>
</dbReference>
<dbReference type="FunFam" id="1.20.1110.10:FF:000011">
    <property type="entry name" value="Calcium-transporting ATPase"/>
    <property type="match status" value="1"/>
</dbReference>
<feature type="transmembrane region" description="Helical" evidence="22">
    <location>
        <begin position="836"/>
        <end position="854"/>
    </location>
</feature>
<dbReference type="OrthoDB" id="116380at2759"/>
<evidence type="ECO:0000256" key="17">
    <source>
        <dbReference type="ARBA" id="ARBA00023065"/>
    </source>
</evidence>
<evidence type="ECO:0000256" key="9">
    <source>
        <dbReference type="ARBA" id="ARBA00022723"/>
    </source>
</evidence>
<evidence type="ECO:0000256" key="2">
    <source>
        <dbReference type="ARBA" id="ARBA00006124"/>
    </source>
</evidence>
<keyword evidence="14" id="KW-0112">Calmodulin-binding</keyword>
<evidence type="ECO:0000256" key="6">
    <source>
        <dbReference type="ARBA" id="ARBA00022475"/>
    </source>
</evidence>
<dbReference type="Gene3D" id="2.70.150.10">
    <property type="entry name" value="Calcium-transporting ATPase, cytoplasmic transduction domain A"/>
    <property type="match status" value="1"/>
</dbReference>
<dbReference type="PANTHER" id="PTHR24093">
    <property type="entry name" value="CATION TRANSPORTING ATPASE"/>
    <property type="match status" value="1"/>
</dbReference>
<keyword evidence="8 22" id="KW-0812">Transmembrane</keyword>
<proteinExistence type="inferred from homology"/>
<feature type="compositionally biased region" description="Basic and acidic residues" evidence="21">
    <location>
        <begin position="225"/>
        <end position="235"/>
    </location>
</feature>
<evidence type="ECO:0000256" key="7">
    <source>
        <dbReference type="ARBA" id="ARBA00022568"/>
    </source>
</evidence>
<evidence type="ECO:0000256" key="19">
    <source>
        <dbReference type="ARBA" id="ARBA00031771"/>
    </source>
</evidence>
<dbReference type="PRINTS" id="PR00119">
    <property type="entry name" value="CATATPASE"/>
</dbReference>
<comment type="subcellular location">
    <subcellularLocation>
        <location evidence="1">Cell membrane</location>
        <topology evidence="1">Multi-pass membrane protein</topology>
    </subcellularLocation>
</comment>
<dbReference type="GO" id="GO:0051480">
    <property type="term" value="P:regulation of cytosolic calcium ion concentration"/>
    <property type="evidence" value="ECO:0007669"/>
    <property type="project" value="TreeGrafter"/>
</dbReference>
<evidence type="ECO:0000256" key="11">
    <source>
        <dbReference type="ARBA" id="ARBA00022837"/>
    </source>
</evidence>
<evidence type="ECO:0000313" key="26">
    <source>
        <dbReference type="EMBL" id="TSK28054.1"/>
    </source>
</evidence>
<feature type="transmembrane region" description="Helical" evidence="22">
    <location>
        <begin position="721"/>
        <end position="742"/>
    </location>
</feature>
<feature type="domain" description="Plasma membrane calcium transporting P-type ATPase C-terminal" evidence="25">
    <location>
        <begin position="971"/>
        <end position="1019"/>
    </location>
</feature>
<dbReference type="PROSITE" id="PS00154">
    <property type="entry name" value="ATPASE_E1_E2"/>
    <property type="match status" value="1"/>
</dbReference>
<dbReference type="GO" id="GO:0005388">
    <property type="term" value="F:P-type calcium transporter activity"/>
    <property type="evidence" value="ECO:0007669"/>
    <property type="project" value="UniProtKB-EC"/>
</dbReference>
<feature type="compositionally biased region" description="Low complexity" evidence="21">
    <location>
        <begin position="1052"/>
        <end position="1068"/>
    </location>
</feature>
<feature type="transmembrane region" description="Helical" evidence="22">
    <location>
        <begin position="346"/>
        <end position="366"/>
    </location>
</feature>
<evidence type="ECO:0000256" key="21">
    <source>
        <dbReference type="SAM" id="MobiDB-lite"/>
    </source>
</evidence>
<accession>A0A556TNE5</accession>
<evidence type="ECO:0000256" key="18">
    <source>
        <dbReference type="ARBA" id="ARBA00023136"/>
    </source>
</evidence>
<dbReference type="Proteomes" id="UP000319801">
    <property type="component" value="Unassembled WGS sequence"/>
</dbReference>
<evidence type="ECO:0000256" key="12">
    <source>
        <dbReference type="ARBA" id="ARBA00022840"/>
    </source>
</evidence>
<keyword evidence="13" id="KW-0460">Magnesium</keyword>
<dbReference type="FunFam" id="2.70.150.10:FF:000001">
    <property type="entry name" value="Calcium-transporting ATPase"/>
    <property type="match status" value="1"/>
</dbReference>
<feature type="transmembrane region" description="Helical" evidence="22">
    <location>
        <begin position="906"/>
        <end position="927"/>
    </location>
</feature>
<dbReference type="InterPro" id="IPR023214">
    <property type="entry name" value="HAD_sf"/>
</dbReference>
<dbReference type="InterPro" id="IPR036412">
    <property type="entry name" value="HAD-like_sf"/>
</dbReference>
<dbReference type="InterPro" id="IPR059000">
    <property type="entry name" value="ATPase_P-type_domA"/>
</dbReference>
<keyword evidence="5" id="KW-0813">Transport</keyword>
<comment type="caution">
    <text evidence="26">The sequence shown here is derived from an EMBL/GenBank/DDBJ whole genome shotgun (WGS) entry which is preliminary data.</text>
</comment>
<feature type="transmembrane region" description="Helical" evidence="22">
    <location>
        <begin position="313"/>
        <end position="340"/>
    </location>
</feature>
<evidence type="ECO:0000259" key="23">
    <source>
        <dbReference type="Pfam" id="PF00122"/>
    </source>
</evidence>
<keyword evidence="6" id="KW-1003">Cell membrane</keyword>
<comment type="similarity">
    <text evidence="2">Belongs to the cation transport ATPase (P-type) (TC 3.A.3) family. Type IIB subfamily.</text>
</comment>
<evidence type="ECO:0000256" key="10">
    <source>
        <dbReference type="ARBA" id="ARBA00022741"/>
    </source>
</evidence>
<evidence type="ECO:0000256" key="20">
    <source>
        <dbReference type="ARBA" id="ARBA00033160"/>
    </source>
</evidence>
<name>A0A556TNE5_BAGYA</name>
<evidence type="ECO:0000256" key="4">
    <source>
        <dbReference type="ARBA" id="ARBA00017380"/>
    </source>
</evidence>
<dbReference type="Gene3D" id="1.20.1110.10">
    <property type="entry name" value="Calcium-transporting ATPase, transmembrane domain"/>
    <property type="match status" value="2"/>
</dbReference>
<dbReference type="PRINTS" id="PR00121">
    <property type="entry name" value="NAKATPASE"/>
</dbReference>
<evidence type="ECO:0000256" key="22">
    <source>
        <dbReference type="SAM" id="Phobius"/>
    </source>
</evidence>
<dbReference type="SUPFAM" id="SSF56784">
    <property type="entry name" value="HAD-like"/>
    <property type="match status" value="1"/>
</dbReference>
<protein>
    <recommendedName>
        <fullName evidence="4">Plasma membrane calcium-transporting ATPase 1</fullName>
        <ecNumber evidence="3">7.2.2.10</ecNumber>
    </recommendedName>
    <alternativeName>
        <fullName evidence="20">Plasma membrane calcium ATPase isoform 1</fullName>
    </alternativeName>
    <alternativeName>
        <fullName evidence="19">Plasma membrane calcium pump isoform 1</fullName>
    </alternativeName>
</protein>
<feature type="region of interest" description="Disordered" evidence="21">
    <location>
        <begin position="1035"/>
        <end position="1096"/>
    </location>
</feature>
<dbReference type="Gene3D" id="3.40.1110.10">
    <property type="entry name" value="Calcium-transporting ATPase, cytoplasmic domain N"/>
    <property type="match status" value="1"/>
</dbReference>
<feature type="compositionally biased region" description="Basic and acidic residues" evidence="21">
    <location>
        <begin position="243"/>
        <end position="275"/>
    </location>
</feature>
<evidence type="ECO:0000259" key="24">
    <source>
        <dbReference type="Pfam" id="PF00689"/>
    </source>
</evidence>
<keyword evidence="12" id="KW-0067">ATP-binding</keyword>
<dbReference type="EMBL" id="VCAZ01000008">
    <property type="protein sequence ID" value="TSK28054.1"/>
    <property type="molecule type" value="Genomic_DNA"/>
</dbReference>
<keyword evidence="18 22" id="KW-0472">Membrane</keyword>
<dbReference type="Gene3D" id="3.40.50.1000">
    <property type="entry name" value="HAD superfamily/HAD-like"/>
    <property type="match status" value="1"/>
</dbReference>
<dbReference type="GO" id="GO:0030165">
    <property type="term" value="F:PDZ domain binding"/>
    <property type="evidence" value="ECO:0007669"/>
    <property type="project" value="TreeGrafter"/>
</dbReference>
<feature type="domain" description="P-type ATPase A" evidence="23">
    <location>
        <begin position="121"/>
        <end position="219"/>
    </location>
</feature>
<dbReference type="InterPro" id="IPR023299">
    <property type="entry name" value="ATPase_P-typ_cyto_dom_N"/>
</dbReference>
<gene>
    <name evidence="26" type="ORF">Baya_2241</name>
</gene>
<dbReference type="FunFam" id="1.20.1110.10:FF:000002">
    <property type="entry name" value="Calcium-transporting ATPase"/>
    <property type="match status" value="1"/>
</dbReference>
<dbReference type="AlphaFoldDB" id="A0A556TNE5"/>